<evidence type="ECO:0000313" key="1">
    <source>
        <dbReference type="EMBL" id="MBC4015651.1"/>
    </source>
</evidence>
<dbReference type="EMBL" id="JACOMF010000009">
    <property type="protein sequence ID" value="MBC4015651.1"/>
    <property type="molecule type" value="Genomic_DNA"/>
</dbReference>
<dbReference type="RefSeq" id="WP_186770429.1">
    <property type="nucleotide sequence ID" value="NZ_JACOMF010000009.1"/>
</dbReference>
<evidence type="ECO:0000313" key="2">
    <source>
        <dbReference type="Proteomes" id="UP000600101"/>
    </source>
</evidence>
<reference evidence="1" key="1">
    <citation type="submission" date="2020-08" db="EMBL/GenBank/DDBJ databases">
        <authorList>
            <person name="Hu Y."/>
            <person name="Nguyen S.V."/>
            <person name="Li F."/>
            <person name="Fanning S."/>
        </authorList>
    </citation>
    <scope>NUCLEOTIDE SEQUENCE</scope>
    <source>
        <strain evidence="1">SYSU D8009</strain>
    </source>
</reference>
<organism evidence="1 2">
    <name type="scientific">Siccirubricoccus deserti</name>
    <dbReference type="NCBI Taxonomy" id="2013562"/>
    <lineage>
        <taxon>Bacteria</taxon>
        <taxon>Pseudomonadati</taxon>
        <taxon>Pseudomonadota</taxon>
        <taxon>Alphaproteobacteria</taxon>
        <taxon>Acetobacterales</taxon>
        <taxon>Roseomonadaceae</taxon>
        <taxon>Siccirubricoccus</taxon>
    </lineage>
</organism>
<dbReference type="AlphaFoldDB" id="A0A9X0QXC4"/>
<keyword evidence="2" id="KW-1185">Reference proteome</keyword>
<gene>
    <name evidence="1" type="ORF">H7965_09945</name>
</gene>
<accession>A0A9X0QXC4</accession>
<name>A0A9X0QXC4_9PROT</name>
<dbReference type="Proteomes" id="UP000600101">
    <property type="component" value="Unassembled WGS sequence"/>
</dbReference>
<sequence length="58" mass="6273">MVTIAIDTPAGRLRLMAMPEWTGDRVLLRRAHVQADAGLGPNSLGLAGLRHLARPVME</sequence>
<protein>
    <submittedName>
        <fullName evidence="1">Uncharacterized protein</fullName>
    </submittedName>
</protein>
<comment type="caution">
    <text evidence="1">The sequence shown here is derived from an EMBL/GenBank/DDBJ whole genome shotgun (WGS) entry which is preliminary data.</text>
</comment>
<proteinExistence type="predicted"/>